<feature type="domain" description="SGNH hydrolase-type esterase" evidence="1">
    <location>
        <begin position="27"/>
        <end position="249"/>
    </location>
</feature>
<dbReference type="PANTHER" id="PTHR14209">
    <property type="entry name" value="ISOAMYL ACETATE-HYDROLYZING ESTERASE 1"/>
    <property type="match status" value="1"/>
</dbReference>
<organism evidence="2 3">
    <name type="scientific">Vermiconidia calcicola</name>
    <dbReference type="NCBI Taxonomy" id="1690605"/>
    <lineage>
        <taxon>Eukaryota</taxon>
        <taxon>Fungi</taxon>
        <taxon>Dikarya</taxon>
        <taxon>Ascomycota</taxon>
        <taxon>Pezizomycotina</taxon>
        <taxon>Dothideomycetes</taxon>
        <taxon>Dothideomycetidae</taxon>
        <taxon>Mycosphaerellales</taxon>
        <taxon>Extremaceae</taxon>
        <taxon>Vermiconidia</taxon>
    </lineage>
</organism>
<comment type="caution">
    <text evidence="2">The sequence shown here is derived from an EMBL/GenBank/DDBJ whole genome shotgun (WGS) entry which is preliminary data.</text>
</comment>
<gene>
    <name evidence="2" type="ORF">LTR25_004985</name>
</gene>
<sequence>MSHSPSHSHSFTTTTPSYPKPYPQFLLFGDSITQGCSSHLSGPLSEWYIRRIDVLNRGFSGYTSQMGLDVLPHFFPAAPSTATTGTTSTSTSLGYAQGQGQCQQAQVSLMTVFFGANDAVLPGHPQHVPLHDYTRALRSIISYPPLALHGTKVILITPPPVDEWQLGNDERTATNTQTYAVACRQLGADLNLPTLDLWTIFMTKAGWREGDGSDDGSTPLIGSKAAPRSDVLDELLSDGLHFTPKAYQIVFEELVKLIQGKLPDHVPENLPFIFPDWKDKLGIEAQ</sequence>
<evidence type="ECO:0000313" key="3">
    <source>
        <dbReference type="Proteomes" id="UP001345827"/>
    </source>
</evidence>
<dbReference type="AlphaFoldDB" id="A0AAV9Q9T2"/>
<dbReference type="Proteomes" id="UP001345827">
    <property type="component" value="Unassembled WGS sequence"/>
</dbReference>
<reference evidence="2 3" key="1">
    <citation type="submission" date="2023-06" db="EMBL/GenBank/DDBJ databases">
        <title>Black Yeasts Isolated from many extreme environments.</title>
        <authorList>
            <person name="Coleine C."/>
            <person name="Stajich J.E."/>
            <person name="Selbmann L."/>
        </authorList>
    </citation>
    <scope>NUCLEOTIDE SEQUENCE [LARGE SCALE GENOMIC DNA]</scope>
    <source>
        <strain evidence="2 3">CCFEE 5887</strain>
    </source>
</reference>
<keyword evidence="3" id="KW-1185">Reference proteome</keyword>
<evidence type="ECO:0000259" key="1">
    <source>
        <dbReference type="Pfam" id="PF13472"/>
    </source>
</evidence>
<proteinExistence type="predicted"/>
<dbReference type="CDD" id="cd01838">
    <property type="entry name" value="Isoamyl_acetate_hydrolase_like"/>
    <property type="match status" value="1"/>
</dbReference>
<dbReference type="InterPro" id="IPR013830">
    <property type="entry name" value="SGNH_hydro"/>
</dbReference>
<protein>
    <recommendedName>
        <fullName evidence="1">SGNH hydrolase-type esterase domain-containing protein</fullName>
    </recommendedName>
</protein>
<dbReference type="Pfam" id="PF13472">
    <property type="entry name" value="Lipase_GDSL_2"/>
    <property type="match status" value="1"/>
</dbReference>
<dbReference type="Gene3D" id="3.40.50.1110">
    <property type="entry name" value="SGNH hydrolase"/>
    <property type="match status" value="1"/>
</dbReference>
<evidence type="ECO:0000313" key="2">
    <source>
        <dbReference type="EMBL" id="KAK5537733.1"/>
    </source>
</evidence>
<dbReference type="InterPro" id="IPR036514">
    <property type="entry name" value="SGNH_hydro_sf"/>
</dbReference>
<dbReference type="SUPFAM" id="SSF52266">
    <property type="entry name" value="SGNH hydrolase"/>
    <property type="match status" value="1"/>
</dbReference>
<accession>A0AAV9Q9T2</accession>
<dbReference type="EMBL" id="JAXLQG010000007">
    <property type="protein sequence ID" value="KAK5537733.1"/>
    <property type="molecule type" value="Genomic_DNA"/>
</dbReference>
<dbReference type="PANTHER" id="PTHR14209:SF19">
    <property type="entry name" value="ISOAMYL ACETATE-HYDROLYZING ESTERASE 1 HOMOLOG"/>
    <property type="match status" value="1"/>
</dbReference>
<dbReference type="InterPro" id="IPR045136">
    <property type="entry name" value="Iah1-like"/>
</dbReference>
<name>A0AAV9Q9T2_9PEZI</name>